<evidence type="ECO:0000313" key="3">
    <source>
        <dbReference type="Proteomes" id="UP000593567"/>
    </source>
</evidence>
<evidence type="ECO:0000313" key="2">
    <source>
        <dbReference type="EMBL" id="KAF6025475.1"/>
    </source>
</evidence>
<feature type="compositionally biased region" description="Polar residues" evidence="1">
    <location>
        <begin position="556"/>
        <end position="570"/>
    </location>
</feature>
<feature type="compositionally biased region" description="Polar residues" evidence="1">
    <location>
        <begin position="1"/>
        <end position="35"/>
    </location>
</feature>
<feature type="compositionally biased region" description="Low complexity" evidence="1">
    <location>
        <begin position="589"/>
        <end position="599"/>
    </location>
</feature>
<feature type="compositionally biased region" description="Polar residues" evidence="1">
    <location>
        <begin position="1180"/>
        <end position="1189"/>
    </location>
</feature>
<comment type="caution">
    <text evidence="2">The sequence shown here is derived from an EMBL/GenBank/DDBJ whole genome shotgun (WGS) entry which is preliminary data.</text>
</comment>
<feature type="compositionally biased region" description="Basic and acidic residues" evidence="1">
    <location>
        <begin position="1122"/>
        <end position="1137"/>
    </location>
</feature>
<feature type="compositionally biased region" description="Polar residues" evidence="1">
    <location>
        <begin position="766"/>
        <end position="775"/>
    </location>
</feature>
<feature type="compositionally biased region" description="Polar residues" evidence="1">
    <location>
        <begin position="46"/>
        <end position="61"/>
    </location>
</feature>
<organism evidence="2 3">
    <name type="scientific">Bugula neritina</name>
    <name type="common">Brown bryozoan</name>
    <name type="synonym">Sertularia neritina</name>
    <dbReference type="NCBI Taxonomy" id="10212"/>
    <lineage>
        <taxon>Eukaryota</taxon>
        <taxon>Metazoa</taxon>
        <taxon>Spiralia</taxon>
        <taxon>Lophotrochozoa</taxon>
        <taxon>Bryozoa</taxon>
        <taxon>Gymnolaemata</taxon>
        <taxon>Cheilostomatida</taxon>
        <taxon>Flustrina</taxon>
        <taxon>Buguloidea</taxon>
        <taxon>Bugulidae</taxon>
        <taxon>Bugula</taxon>
    </lineage>
</organism>
<feature type="compositionally biased region" description="Low complexity" evidence="1">
    <location>
        <begin position="1159"/>
        <end position="1173"/>
    </location>
</feature>
<gene>
    <name evidence="2" type="ORF">EB796_016219</name>
</gene>
<feature type="region of interest" description="Disordered" evidence="1">
    <location>
        <begin position="739"/>
        <end position="807"/>
    </location>
</feature>
<sequence length="1335" mass="143919">MSQQLYHTQWTGAPTSVTTPQSTENTGDSINTLSSKVDDDFGDFSQIGSTLPEQPANNTTDDFQEFASFGAPVEPSTDSHVIAEASSGAKSASSSNRLPAPSKTSSHSATSAKVKQTTGPGLGNLAESLAAATSQLTQPKPTPIEEQKDFSILQEVVSNIDKAKLPPIVKEPDTSFTLPDTPTKLDEIFPKCTPKRSSHVENDTFQDFASFPLYSDSPVSAPSASTTISAVDTSHLTNGEFGNFANFSTSSTQQDEGFGSFAAPASVTPQAAINSETPLEAVKSHAVDWSSFSALDELRAEEEEGVLGDFSVFGSTLKPASEEAAGDQPNFLMSPEHKVSQPQPFSLESTGLTNQITSASVNQTEQEEEWADFAEPSANEEAEDWAAFSEPQIASAIPSSLDEPINDQKSLGQSITGQELLGQPITRHEIPSYLRTDVDVSSIGSADGIGEPSVPTRNSLDLLNDNDSIFSGNAFSADNYADNASSDWSFKDNTSNVALDDLTNAFNGSDSSKVAVEATKHISLSDNLFGGVTLSADLATENKQVFDWSKNDKNSTDWSNADVQSSTNTEVEPVDWAADFSSADVQPGSSSAADWMSSSGPAHNEQQSFDWLNTAIKDEDDEWEAFGSIDRSKPAVESVTLEEPQALAEENIPELKTEISESISFHDSPPPFSPSDTPSHSASHFDWGFNQGEGALADKDNNDKWSAFAELQETAVDKPSTPNVADGLVAEGFVSAEVTLPPNSLPPDDVPNDGDVNARSRHADVTTMSHTLTKNVSEDTDSPLAFSPPPLTDLDFSPSRSLPRVDSDWFSFPTADEVVVRDKNEDMDELTNNFSKAQLGDFENKESEFVAIDKVVSCPDTLPTDISRSDRSAVVFIQSDDESDYNQPPPLPDVTPVDEELPSVVGGEDFDDFYSFPSKDFNTLPSFSTDVPQPQDITKVAEDDELRSATADGFQTDNRMSEDKSFDNVKSSEEQDDGDWGFQPFSAGADFKDEEIAERSTNSPRIENESWGFGITNDTREDGEWNFPSPSLQKKTEPVAEKEDDNLEGFSGNDGFGDFSDKNGFGDLPDEDGFGDFPDNDSFGDFPDEDGFGDFPNKDGFGDFPEEDGFGDFPDEDGFGDFPDKDGFGDFPDKDGFGDFPDEDGFGDFPEEGNFQGFSESSRSSAPSAVAAASHHDATPPQSDNMSQVLNPTKISSLFQLSVQRSRVFRNSSHDLYHTTRLLSLQLQWLDSRSHCNLLNSLHLTLPSSSLLQPLPVGPDSSSAHSSALPPVTLVKQLPVTDARKPSPATGGVSGMAMFDFDFLSDTNITNNNSIALSAAPANTKSSTNLFDDFL</sequence>
<accession>A0A7J7JH84</accession>
<feature type="compositionally biased region" description="Low complexity" evidence="1">
    <location>
        <begin position="1049"/>
        <end position="1067"/>
    </location>
</feature>
<name>A0A7J7JH84_BUGNE</name>
<feature type="region of interest" description="Disordered" evidence="1">
    <location>
        <begin position="1"/>
        <end position="124"/>
    </location>
</feature>
<evidence type="ECO:0000256" key="1">
    <source>
        <dbReference type="SAM" id="MobiDB-lite"/>
    </source>
</evidence>
<feature type="compositionally biased region" description="Acidic residues" evidence="1">
    <location>
        <begin position="1104"/>
        <end position="1119"/>
    </location>
</feature>
<feature type="region of interest" description="Disordered" evidence="1">
    <location>
        <begin position="879"/>
        <end position="909"/>
    </location>
</feature>
<feature type="compositionally biased region" description="Low complexity" evidence="1">
    <location>
        <begin position="83"/>
        <end position="113"/>
    </location>
</feature>
<feature type="region of interest" description="Disordered" evidence="1">
    <location>
        <begin position="939"/>
        <end position="1189"/>
    </location>
</feature>
<feature type="region of interest" description="Disordered" evidence="1">
    <location>
        <begin position="549"/>
        <end position="606"/>
    </location>
</feature>
<reference evidence="2" key="1">
    <citation type="submission" date="2020-06" db="EMBL/GenBank/DDBJ databases">
        <title>Draft genome of Bugula neritina, a colonial animal packing powerful symbionts and potential medicines.</title>
        <authorList>
            <person name="Rayko M."/>
        </authorList>
    </citation>
    <scope>NUCLEOTIDE SEQUENCE [LARGE SCALE GENOMIC DNA]</scope>
    <source>
        <strain evidence="2">Kwan_BN1</strain>
    </source>
</reference>
<feature type="compositionally biased region" description="Basic and acidic residues" evidence="1">
    <location>
        <begin position="959"/>
        <end position="973"/>
    </location>
</feature>
<feature type="region of interest" description="Disordered" evidence="1">
    <location>
        <begin position="663"/>
        <end position="701"/>
    </location>
</feature>
<dbReference type="EMBL" id="VXIV02002456">
    <property type="protein sequence ID" value="KAF6025475.1"/>
    <property type="molecule type" value="Genomic_DNA"/>
</dbReference>
<feature type="compositionally biased region" description="Acidic residues" evidence="1">
    <location>
        <begin position="1140"/>
        <end position="1151"/>
    </location>
</feature>
<dbReference type="Proteomes" id="UP000593567">
    <property type="component" value="Unassembled WGS sequence"/>
</dbReference>
<keyword evidence="3" id="KW-1185">Reference proteome</keyword>
<proteinExistence type="predicted"/>
<protein>
    <submittedName>
        <fullName evidence="2">Uncharacterized protein</fullName>
    </submittedName>
</protein>